<evidence type="ECO:0000256" key="4">
    <source>
        <dbReference type="ARBA" id="ARBA00023002"/>
    </source>
</evidence>
<dbReference type="GO" id="GO:0005506">
    <property type="term" value="F:iron ion binding"/>
    <property type="evidence" value="ECO:0007669"/>
    <property type="project" value="InterPro"/>
</dbReference>
<dbReference type="AlphaFoldDB" id="B2XCJ5"/>
<comment type="cofactor">
    <cofactor evidence="6">
        <name>heme</name>
        <dbReference type="ChEBI" id="CHEBI:30413"/>
    </cofactor>
</comment>
<evidence type="ECO:0000256" key="7">
    <source>
        <dbReference type="RuleBase" id="RU000461"/>
    </source>
</evidence>
<dbReference type="InterPro" id="IPR036396">
    <property type="entry name" value="Cyt_P450_sf"/>
</dbReference>
<dbReference type="InterPro" id="IPR001128">
    <property type="entry name" value="Cyt_P450"/>
</dbReference>
<evidence type="ECO:0000256" key="1">
    <source>
        <dbReference type="ARBA" id="ARBA00010617"/>
    </source>
</evidence>
<comment type="similarity">
    <text evidence="1 7">Belongs to the cytochrome P450 family.</text>
</comment>
<dbReference type="PRINTS" id="PR00385">
    <property type="entry name" value="P450"/>
</dbReference>
<feature type="binding site" description="axial binding residue" evidence="6">
    <location>
        <position position="426"/>
    </location>
    <ligand>
        <name>heme</name>
        <dbReference type="ChEBI" id="CHEBI:30413"/>
    </ligand>
    <ligandPart>
        <name>Fe</name>
        <dbReference type="ChEBI" id="CHEBI:18248"/>
    </ligandPart>
</feature>
<dbReference type="GO" id="GO:0016705">
    <property type="term" value="F:oxidoreductase activity, acting on paired donors, with incorporation or reduction of molecular oxygen"/>
    <property type="evidence" value="ECO:0007669"/>
    <property type="project" value="InterPro"/>
</dbReference>
<dbReference type="FunFam" id="1.10.630.10:FF:000026">
    <property type="entry name" value="Cytochrome P450 82C4"/>
    <property type="match status" value="1"/>
</dbReference>
<dbReference type="SUPFAM" id="SSF48264">
    <property type="entry name" value="Cytochrome P450"/>
    <property type="match status" value="1"/>
</dbReference>
<dbReference type="PANTHER" id="PTHR47944:SF4">
    <property type="entry name" value="OS09G0441700 PROTEIN"/>
    <property type="match status" value="1"/>
</dbReference>
<keyword evidence="4 7" id="KW-0560">Oxidoreductase</keyword>
<keyword evidence="5 6" id="KW-0408">Iron</keyword>
<accession>B2XCJ5</accession>
<dbReference type="EMBL" id="EU032600">
    <property type="protein sequence ID" value="ABV80354.1"/>
    <property type="molecule type" value="mRNA"/>
</dbReference>
<evidence type="ECO:0000256" key="3">
    <source>
        <dbReference type="ARBA" id="ARBA00022723"/>
    </source>
</evidence>
<keyword evidence="2 6" id="KW-0349">Heme</keyword>
<dbReference type="Gene3D" id="1.10.630.10">
    <property type="entry name" value="Cytochrome P450"/>
    <property type="match status" value="1"/>
</dbReference>
<keyword evidence="7 8" id="KW-0503">Monooxygenase</keyword>
<evidence type="ECO:0000256" key="2">
    <source>
        <dbReference type="ARBA" id="ARBA00022617"/>
    </source>
</evidence>
<dbReference type="InterPro" id="IPR017972">
    <property type="entry name" value="Cyt_P450_CS"/>
</dbReference>
<evidence type="ECO:0000256" key="5">
    <source>
        <dbReference type="ARBA" id="ARBA00023004"/>
    </source>
</evidence>
<dbReference type="Pfam" id="PF00067">
    <property type="entry name" value="p450"/>
    <property type="match status" value="1"/>
</dbReference>
<dbReference type="CDD" id="cd20618">
    <property type="entry name" value="CYP71_clan"/>
    <property type="match status" value="1"/>
</dbReference>
<sequence length="487" mass="54555">MASIVALFLLTLSFGLLWRILTKIVDRSLPPGPPRVPLLGHLHLLGVLPHKSLSDLSRRYGPVMLLWFGFAPTLVVSSPDAAREVLCTQDLAFASRPKISIAKYMFYNGKDLAWTSYGPYWKLMRKVTTVELFTAKRLEESRMVRHTQVSKLIDFIVNNGQNGKASINMKVLLSILNLNVVSSITFGREFHAGSVELIEEVMRLMGSFVLGDCFPFLSWLGSPVIRKMISAHTKLDQLLQEIVDEHKSKFKSSERAGDFVDVLLSLEDQGEIDVQCVKAMIMDMILAGTETSAITTEWALSELMNSPTCMIKAQKEIDTIVGRERMVVEADLCKLSYIHNVVNEVFRLHPPAPLLLPHHSTQDCLVNGYKIPKNSRVLVNVWSIARDPSLWESPNLFKPDRFAESSISFKGKNFELLPFGSGRRICPGLSLGVAMVSYTLARLVHGFEWKVSGKELSMDEISEGVAVRRKVPLEVFATPRLASHAYL</sequence>
<dbReference type="PRINTS" id="PR00463">
    <property type="entry name" value="EP450I"/>
</dbReference>
<dbReference type="PROSITE" id="PS00086">
    <property type="entry name" value="CYTOCHROME_P450"/>
    <property type="match status" value="1"/>
</dbReference>
<name>B2XCJ5_SELML</name>
<protein>
    <submittedName>
        <fullName evidence="8">Cytochrome P450-dependent monooxygenase</fullName>
    </submittedName>
</protein>
<reference evidence="8" key="1">
    <citation type="journal article" date="2008" name="Proc. Natl. Acad. Sci. U.S.A.">
        <title>Independent origins of syringyl lignin in vascular plants.</title>
        <authorList>
            <person name="Weng J.K."/>
            <person name="Li X."/>
            <person name="Stout J."/>
            <person name="Chapple C."/>
        </authorList>
    </citation>
    <scope>NUCLEOTIDE SEQUENCE</scope>
    <source>
        <strain evidence="8">SmoDN837695</strain>
    </source>
</reference>
<evidence type="ECO:0000256" key="6">
    <source>
        <dbReference type="PIRSR" id="PIRSR602401-1"/>
    </source>
</evidence>
<dbReference type="PANTHER" id="PTHR47944">
    <property type="entry name" value="CYTOCHROME P450 98A9"/>
    <property type="match status" value="1"/>
</dbReference>
<evidence type="ECO:0000313" key="8">
    <source>
        <dbReference type="EMBL" id="ABV80354.1"/>
    </source>
</evidence>
<dbReference type="GO" id="GO:0004497">
    <property type="term" value="F:monooxygenase activity"/>
    <property type="evidence" value="ECO:0007669"/>
    <property type="project" value="UniProtKB-KW"/>
</dbReference>
<keyword evidence="3 6" id="KW-0479">Metal-binding</keyword>
<dbReference type="GO" id="GO:0044550">
    <property type="term" value="P:secondary metabolite biosynthetic process"/>
    <property type="evidence" value="ECO:0007669"/>
    <property type="project" value="UniProtKB-ARBA"/>
</dbReference>
<organism evidence="8">
    <name type="scientific">Selaginella moellendorffii</name>
    <name type="common">Spikemoss</name>
    <dbReference type="NCBI Taxonomy" id="88036"/>
    <lineage>
        <taxon>Eukaryota</taxon>
        <taxon>Viridiplantae</taxon>
        <taxon>Streptophyta</taxon>
        <taxon>Embryophyta</taxon>
        <taxon>Tracheophyta</taxon>
        <taxon>Lycopodiopsida</taxon>
        <taxon>Selaginellales</taxon>
        <taxon>Selaginellaceae</taxon>
        <taxon>Selaginella</taxon>
    </lineage>
</organism>
<dbReference type="InterPro" id="IPR002401">
    <property type="entry name" value="Cyt_P450_E_grp-I"/>
</dbReference>
<proteinExistence type="evidence at transcript level"/>
<dbReference type="GO" id="GO:0020037">
    <property type="term" value="F:heme binding"/>
    <property type="evidence" value="ECO:0007669"/>
    <property type="project" value="InterPro"/>
</dbReference>